<keyword evidence="1" id="KW-1133">Transmembrane helix</keyword>
<keyword evidence="1" id="KW-0812">Transmembrane</keyword>
<keyword evidence="3" id="KW-1185">Reference proteome</keyword>
<dbReference type="OrthoDB" id="5298483at2"/>
<evidence type="ECO:0000313" key="3">
    <source>
        <dbReference type="Proteomes" id="UP000011547"/>
    </source>
</evidence>
<dbReference type="STRING" id="1208919.CDSE_0452"/>
<dbReference type="PATRIC" id="fig|1208919.3.peg.209"/>
<dbReference type="KEGG" id="kde:CDSE_0452"/>
<name>M1LRL1_9PROT</name>
<feature type="transmembrane region" description="Helical" evidence="1">
    <location>
        <begin position="223"/>
        <end position="246"/>
    </location>
</feature>
<feature type="transmembrane region" description="Helical" evidence="1">
    <location>
        <begin position="191"/>
        <end position="217"/>
    </location>
</feature>
<reference evidence="2 3" key="1">
    <citation type="journal article" date="2013" name="Genome Biol. Evol.">
        <title>Genome evolution and phylogenomic analysis of candidatus kinetoplastibacterium, the betaproteobacterial endosymbionts of strigomonas and angomonas.</title>
        <authorList>
            <person name="Alves J.M."/>
            <person name="Serrano M.G."/>
            <person name="Maia da Silva F."/>
            <person name="Voegtly L.J."/>
            <person name="Matveyev A.V."/>
            <person name="Teixeira M.M."/>
            <person name="Camargo E.P."/>
            <person name="Buck G.A."/>
        </authorList>
    </citation>
    <scope>NUCLEOTIDE SEQUENCE [LARGE SCALE GENOMIC DNA]</scope>
    <source>
        <strain evidence="2 3">TCC079E</strain>
    </source>
</reference>
<feature type="transmembrane region" description="Helical" evidence="1">
    <location>
        <begin position="28"/>
        <end position="49"/>
    </location>
</feature>
<protein>
    <recommendedName>
        <fullName evidence="4">Transmembrane protein</fullName>
    </recommendedName>
</protein>
<evidence type="ECO:0008006" key="4">
    <source>
        <dbReference type="Google" id="ProtNLM"/>
    </source>
</evidence>
<evidence type="ECO:0000256" key="1">
    <source>
        <dbReference type="SAM" id="Phobius"/>
    </source>
</evidence>
<sequence length="252" mass="28684">MTTQKIPAISGLHWIKKGLEIFRKNPTVFIKFSLIINIFTILSLKLLTIGIILKIILTPLFCFIGIVCGQSIANNDINYIKQTINVYSIKKGIKIGLLYMGICLTITILSTITLSKEINNFIGEIKSIGLNQESINNFANYLIIPIMTTTISILIFGVLLIFSTSIAVLYKNNLLKSMILSSILVWSNKKAFLVYILLWSSIYILIEILTIFTYQTFLNKLDYFIVSFTAQIIKDSFFYSSLYPVYLDVIRK</sequence>
<dbReference type="RefSeq" id="WP_015396182.1">
    <property type="nucleotide sequence ID" value="NC_020294.1"/>
</dbReference>
<dbReference type="Proteomes" id="UP000011547">
    <property type="component" value="Chromosome"/>
</dbReference>
<keyword evidence="1" id="KW-0472">Membrane</keyword>
<dbReference type="EMBL" id="CP003803">
    <property type="protein sequence ID" value="AGF46771.1"/>
    <property type="molecule type" value="Genomic_DNA"/>
</dbReference>
<dbReference type="AlphaFoldDB" id="M1LRL1"/>
<feature type="transmembrane region" description="Helical" evidence="1">
    <location>
        <begin position="95"/>
        <end position="114"/>
    </location>
</feature>
<evidence type="ECO:0000313" key="2">
    <source>
        <dbReference type="EMBL" id="AGF46771.1"/>
    </source>
</evidence>
<accession>M1LRL1</accession>
<feature type="transmembrane region" description="Helical" evidence="1">
    <location>
        <begin position="55"/>
        <end position="74"/>
    </location>
</feature>
<feature type="transmembrane region" description="Helical" evidence="1">
    <location>
        <begin position="142"/>
        <end position="170"/>
    </location>
</feature>
<proteinExistence type="predicted"/>
<dbReference type="HOGENOM" id="CLU_1101312_0_0_4"/>
<gene>
    <name evidence="2" type="ORF">CDSE_0452</name>
</gene>
<organism evidence="2 3">
    <name type="scientific">Candidatus Kinetoplastidibacterium desouzai TCC079E</name>
    <dbReference type="NCBI Taxonomy" id="1208919"/>
    <lineage>
        <taxon>Bacteria</taxon>
        <taxon>Pseudomonadati</taxon>
        <taxon>Pseudomonadota</taxon>
        <taxon>Betaproteobacteria</taxon>
        <taxon>Candidatus Kinetoplastidibacterium</taxon>
    </lineage>
</organism>